<name>A0ABV8PW69_9BACT</name>
<protein>
    <submittedName>
        <fullName evidence="2">Uncharacterized protein</fullName>
    </submittedName>
</protein>
<sequence length="136" mass="15708">MLLKARLEFGYTIEELNERFKEKLKALKAEEQAAKIKLSKHNREVYGQAEKQPDIQALKEARKAADLATTAIEQFKEGLFSYTVHFEGFKLTTDQKYDLLIGKSTETLYSELTAPKQAKLDEGDEDDRQYKRGMKK</sequence>
<evidence type="ECO:0000256" key="1">
    <source>
        <dbReference type="SAM" id="Coils"/>
    </source>
</evidence>
<dbReference type="RefSeq" id="WP_379012973.1">
    <property type="nucleotide sequence ID" value="NZ_JBHSDC010000007.1"/>
</dbReference>
<evidence type="ECO:0000313" key="2">
    <source>
        <dbReference type="EMBL" id="MFC4231485.1"/>
    </source>
</evidence>
<keyword evidence="1" id="KW-0175">Coiled coil</keyword>
<reference evidence="3" key="1">
    <citation type="journal article" date="2019" name="Int. J. Syst. Evol. Microbiol.">
        <title>The Global Catalogue of Microorganisms (GCM) 10K type strain sequencing project: providing services to taxonomists for standard genome sequencing and annotation.</title>
        <authorList>
            <consortium name="The Broad Institute Genomics Platform"/>
            <consortium name="The Broad Institute Genome Sequencing Center for Infectious Disease"/>
            <person name="Wu L."/>
            <person name="Ma J."/>
        </authorList>
    </citation>
    <scope>NUCLEOTIDE SEQUENCE [LARGE SCALE GENOMIC DNA]</scope>
    <source>
        <strain evidence="3">CECT 8010</strain>
    </source>
</reference>
<accession>A0ABV8PW69</accession>
<organism evidence="2 3">
    <name type="scientific">Parasediminibacterium paludis</name>
    <dbReference type="NCBI Taxonomy" id="908966"/>
    <lineage>
        <taxon>Bacteria</taxon>
        <taxon>Pseudomonadati</taxon>
        <taxon>Bacteroidota</taxon>
        <taxon>Chitinophagia</taxon>
        <taxon>Chitinophagales</taxon>
        <taxon>Chitinophagaceae</taxon>
        <taxon>Parasediminibacterium</taxon>
    </lineage>
</organism>
<gene>
    <name evidence="2" type="ORF">ACFOW1_06275</name>
</gene>
<evidence type="ECO:0000313" key="3">
    <source>
        <dbReference type="Proteomes" id="UP001595906"/>
    </source>
</evidence>
<comment type="caution">
    <text evidence="2">The sequence shown here is derived from an EMBL/GenBank/DDBJ whole genome shotgun (WGS) entry which is preliminary data.</text>
</comment>
<keyword evidence="3" id="KW-1185">Reference proteome</keyword>
<dbReference type="Proteomes" id="UP001595906">
    <property type="component" value="Unassembled WGS sequence"/>
</dbReference>
<feature type="coiled-coil region" evidence="1">
    <location>
        <begin position="13"/>
        <end position="44"/>
    </location>
</feature>
<proteinExistence type="predicted"/>
<dbReference type="EMBL" id="JBHSDC010000007">
    <property type="protein sequence ID" value="MFC4231485.1"/>
    <property type="molecule type" value="Genomic_DNA"/>
</dbReference>